<dbReference type="RefSeq" id="WP_002774207.1">
    <property type="nucleotide sequence ID" value="NZ_JQDG01000006.1"/>
</dbReference>
<dbReference type="Pfam" id="PF02767">
    <property type="entry name" value="DNA_pol3_beta_2"/>
    <property type="match status" value="1"/>
</dbReference>
<dbReference type="CDD" id="cd00140">
    <property type="entry name" value="beta_clamp"/>
    <property type="match status" value="1"/>
</dbReference>
<dbReference type="InterPro" id="IPR046938">
    <property type="entry name" value="DNA_clamp_sf"/>
</dbReference>
<evidence type="ECO:0000256" key="3">
    <source>
        <dbReference type="ARBA" id="ARBA00021035"/>
    </source>
</evidence>
<dbReference type="GO" id="GO:0003677">
    <property type="term" value="F:DNA binding"/>
    <property type="evidence" value="ECO:0007669"/>
    <property type="project" value="UniProtKB-UniRule"/>
</dbReference>
<dbReference type="PANTHER" id="PTHR30478">
    <property type="entry name" value="DNA POLYMERASE III SUBUNIT BETA"/>
    <property type="match status" value="1"/>
</dbReference>
<dbReference type="GO" id="GO:0006271">
    <property type="term" value="P:DNA strand elongation involved in DNA replication"/>
    <property type="evidence" value="ECO:0007669"/>
    <property type="project" value="TreeGrafter"/>
</dbReference>
<dbReference type="InterPro" id="IPR022635">
    <property type="entry name" value="DNA_polIII_beta_C"/>
</dbReference>
<feature type="domain" description="DNA polymerase III beta sliding clamp central" evidence="12">
    <location>
        <begin position="132"/>
        <end position="247"/>
    </location>
</feature>
<evidence type="ECO:0000256" key="9">
    <source>
        <dbReference type="ARBA" id="ARBA00023125"/>
    </source>
</evidence>
<keyword evidence="5 10" id="KW-0808">Transferase</keyword>
<keyword evidence="6 10" id="KW-0548">Nucleotidyltransferase</keyword>
<dbReference type="InterPro" id="IPR022634">
    <property type="entry name" value="DNA_polIII_beta_N"/>
</dbReference>
<dbReference type="OrthoDB" id="8421503at2"/>
<dbReference type="GO" id="GO:0005737">
    <property type="term" value="C:cytoplasm"/>
    <property type="evidence" value="ECO:0007669"/>
    <property type="project" value="UniProtKB-SubCell"/>
</dbReference>
<sequence length="370" mass="41364">MKFIVNKQNFLKALSSIEGIISSREIRSPIGNVLIESKKDGIDLTSTDLEMTLKTSTDANVLEPGKILLPARKLSQTIREFRYENIEFHVEDVKVRIHDADSKGKTEIEIMGSPADEFQVKLNQDNLKFVSLPPTLVAEMIDRTSYAVAEEDSRFAFNGLYIEDRDGSLNAVGTDGRRLSFATRKPGEIISTEGGIIVPVKAVRELRKLLSASDVFAMAVEKSENTVHFRLKDVIFITRLIDSNYPDYTQVIPKKAEYAILLNREDFRLAIKQASVLAAEPSRQIQLSFIKGEVRVIASTPDVGRVEDTVPCNYEGEPLTIAFNSNFLSDVLGVIKSEQVEMHLSSSSAPAVMMDMEDRDFKAVIMPMRL</sequence>
<dbReference type="InterPro" id="IPR001001">
    <property type="entry name" value="DNA_polIII_beta"/>
</dbReference>
<comment type="function">
    <text evidence="10">Confers DNA tethering and processivity to DNA polymerases and other proteins. Acts as a clamp, forming a ring around DNA (a reaction catalyzed by the clamp-loading complex) which diffuses in an ATP-independent manner freely and bidirectionally along dsDNA. Initially characterized for its ability to contact the catalytic subunit of DNA polymerase III (Pol III), a complex, multichain enzyme responsible for most of the replicative synthesis in bacteria; Pol III exhibits 3'-5' exonuclease proofreading activity. The beta chain is required for initiation of replication as well as for processivity of DNA replication.</text>
</comment>
<evidence type="ECO:0000313" key="15">
    <source>
        <dbReference type="Proteomes" id="UP000460298"/>
    </source>
</evidence>
<evidence type="ECO:0000259" key="13">
    <source>
        <dbReference type="Pfam" id="PF02768"/>
    </source>
</evidence>
<evidence type="ECO:0000256" key="8">
    <source>
        <dbReference type="ARBA" id="ARBA00022932"/>
    </source>
</evidence>
<feature type="domain" description="DNA polymerase III beta sliding clamp N-terminal" evidence="11">
    <location>
        <begin position="1"/>
        <end position="119"/>
    </location>
</feature>
<dbReference type="Gene3D" id="3.10.150.10">
    <property type="entry name" value="DNA Polymerase III, subunit A, domain 2"/>
    <property type="match status" value="1"/>
</dbReference>
<evidence type="ECO:0000313" key="14">
    <source>
        <dbReference type="EMBL" id="KAB2935358.1"/>
    </source>
</evidence>
<dbReference type="Proteomes" id="UP000460298">
    <property type="component" value="Unassembled WGS sequence"/>
</dbReference>
<dbReference type="AlphaFoldDB" id="A0A833LYY6"/>
<evidence type="ECO:0000256" key="1">
    <source>
        <dbReference type="ARBA" id="ARBA00004496"/>
    </source>
</evidence>
<keyword evidence="9" id="KW-0238">DNA-binding</keyword>
<evidence type="ECO:0000256" key="4">
    <source>
        <dbReference type="ARBA" id="ARBA00022490"/>
    </source>
</evidence>
<dbReference type="Pfam" id="PF02768">
    <property type="entry name" value="DNA_pol3_beta_3"/>
    <property type="match status" value="1"/>
</dbReference>
<dbReference type="SUPFAM" id="SSF55979">
    <property type="entry name" value="DNA clamp"/>
    <property type="match status" value="3"/>
</dbReference>
<dbReference type="EMBL" id="WBUI01000001">
    <property type="protein sequence ID" value="KAB2935358.1"/>
    <property type="molecule type" value="Genomic_DNA"/>
</dbReference>
<evidence type="ECO:0000256" key="2">
    <source>
        <dbReference type="ARBA" id="ARBA00010752"/>
    </source>
</evidence>
<dbReference type="NCBIfam" id="TIGR00663">
    <property type="entry name" value="dnan"/>
    <property type="match status" value="1"/>
</dbReference>
<dbReference type="GO" id="GO:0003887">
    <property type="term" value="F:DNA-directed DNA polymerase activity"/>
    <property type="evidence" value="ECO:0007669"/>
    <property type="project" value="UniProtKB-UniRule"/>
</dbReference>
<comment type="subcellular location">
    <subcellularLocation>
        <location evidence="1 10">Cytoplasm</location>
    </subcellularLocation>
</comment>
<gene>
    <name evidence="14" type="primary">dnaN</name>
    <name evidence="14" type="ORF">F9K24_01115</name>
</gene>
<comment type="caution">
    <text evidence="14">The sequence shown here is derived from an EMBL/GenBank/DDBJ whole genome shotgun (WGS) entry which is preliminary data.</text>
</comment>
<keyword evidence="4 10" id="KW-0963">Cytoplasm</keyword>
<organism evidence="14 15">
    <name type="scientific">Leptonema illini</name>
    <dbReference type="NCBI Taxonomy" id="183"/>
    <lineage>
        <taxon>Bacteria</taxon>
        <taxon>Pseudomonadati</taxon>
        <taxon>Spirochaetota</taxon>
        <taxon>Spirochaetia</taxon>
        <taxon>Leptospirales</taxon>
        <taxon>Leptospiraceae</taxon>
        <taxon>Leptonema</taxon>
    </lineage>
</organism>
<evidence type="ECO:0000256" key="7">
    <source>
        <dbReference type="ARBA" id="ARBA00022705"/>
    </source>
</evidence>
<dbReference type="SMART" id="SM00480">
    <property type="entry name" value="POL3Bc"/>
    <property type="match status" value="1"/>
</dbReference>
<comment type="subunit">
    <text evidence="10">Forms a ring-shaped head-to-tail homodimer around DNA.</text>
</comment>
<protein>
    <recommendedName>
        <fullName evidence="3 10">Beta sliding clamp</fullName>
    </recommendedName>
</protein>
<evidence type="ECO:0000256" key="10">
    <source>
        <dbReference type="PIRNR" id="PIRNR000804"/>
    </source>
</evidence>
<comment type="similarity">
    <text evidence="2 10">Belongs to the beta sliding clamp family.</text>
</comment>
<feature type="domain" description="DNA polymerase III beta sliding clamp C-terminal" evidence="13">
    <location>
        <begin position="250"/>
        <end position="369"/>
    </location>
</feature>
<dbReference type="GO" id="GO:0009360">
    <property type="term" value="C:DNA polymerase III complex"/>
    <property type="evidence" value="ECO:0007669"/>
    <property type="project" value="InterPro"/>
</dbReference>
<dbReference type="Pfam" id="PF00712">
    <property type="entry name" value="DNA_pol3_beta"/>
    <property type="match status" value="1"/>
</dbReference>
<reference evidence="14 15" key="1">
    <citation type="submission" date="2019-10" db="EMBL/GenBank/DDBJ databases">
        <title>Extracellular Electron Transfer in a Candidatus Methanoperedens spp. Enrichment Culture.</title>
        <authorList>
            <person name="Berger S."/>
            <person name="Rangel Shaw D."/>
            <person name="Berben T."/>
            <person name="In 'T Zandt M."/>
            <person name="Frank J."/>
            <person name="Reimann J."/>
            <person name="Jetten M.S.M."/>
            <person name="Welte C.U."/>
        </authorList>
    </citation>
    <scope>NUCLEOTIDE SEQUENCE [LARGE SCALE GENOMIC DNA]</scope>
    <source>
        <strain evidence="14">SB12</strain>
    </source>
</reference>
<name>A0A833LYY6_9LEPT</name>
<evidence type="ECO:0000256" key="5">
    <source>
        <dbReference type="ARBA" id="ARBA00022679"/>
    </source>
</evidence>
<evidence type="ECO:0000256" key="6">
    <source>
        <dbReference type="ARBA" id="ARBA00022695"/>
    </source>
</evidence>
<dbReference type="Gene3D" id="3.70.10.10">
    <property type="match status" value="1"/>
</dbReference>
<evidence type="ECO:0000259" key="11">
    <source>
        <dbReference type="Pfam" id="PF00712"/>
    </source>
</evidence>
<accession>A0A833LYY6</accession>
<dbReference type="GO" id="GO:0008408">
    <property type="term" value="F:3'-5' exonuclease activity"/>
    <property type="evidence" value="ECO:0007669"/>
    <property type="project" value="InterPro"/>
</dbReference>
<dbReference type="InterPro" id="IPR022637">
    <property type="entry name" value="DNA_polIII_beta_cen"/>
</dbReference>
<dbReference type="PANTHER" id="PTHR30478:SF0">
    <property type="entry name" value="BETA SLIDING CLAMP"/>
    <property type="match status" value="1"/>
</dbReference>
<evidence type="ECO:0000259" key="12">
    <source>
        <dbReference type="Pfam" id="PF02767"/>
    </source>
</evidence>
<keyword evidence="8 10" id="KW-0239">DNA-directed DNA polymerase</keyword>
<dbReference type="PIRSF" id="PIRSF000804">
    <property type="entry name" value="DNA_pol_III_b"/>
    <property type="match status" value="1"/>
</dbReference>
<proteinExistence type="inferred from homology"/>
<keyword evidence="7 10" id="KW-0235">DNA replication</keyword>